<proteinExistence type="predicted"/>
<dbReference type="EMBL" id="QUTI01032826">
    <property type="protein sequence ID" value="RLO02727.1"/>
    <property type="molecule type" value="Genomic_DNA"/>
</dbReference>
<feature type="compositionally biased region" description="Acidic residues" evidence="1">
    <location>
        <begin position="152"/>
        <end position="165"/>
    </location>
</feature>
<gene>
    <name evidence="2" type="ORF">DYB28_005258</name>
</gene>
<feature type="compositionally biased region" description="Basic and acidic residues" evidence="1">
    <location>
        <begin position="101"/>
        <end position="119"/>
    </location>
</feature>
<comment type="caution">
    <text evidence="2">The sequence shown here is derived from an EMBL/GenBank/DDBJ whole genome shotgun (WGS) entry which is preliminary data.</text>
</comment>
<name>A0A9X8H660_APHAT</name>
<sequence length="165" mass="18073">MVEKQGNSPAKPRNPAHLGEQRPLDPPPVQAIADDTDVASAVPAPTDTRLDLVSVADDEVLLSSSDQECKSQPEPAQGTPVQKQLKRDINYRIQHHSNSPEQRDLEKRSKAAEDSDEAAHTTLTTARRELASLLDDESDLSMEPRSSSEELVYTDDMAEASSDEN</sequence>
<feature type="region of interest" description="Disordered" evidence="1">
    <location>
        <begin position="1"/>
        <end position="51"/>
    </location>
</feature>
<feature type="region of interest" description="Disordered" evidence="1">
    <location>
        <begin position="63"/>
        <end position="165"/>
    </location>
</feature>
<reference evidence="2 3" key="1">
    <citation type="journal article" date="2018" name="J. Invertebr. Pathol.">
        <title>New genotyping method for the causative agent of crayfish plague (Aphanomyces astaci) based on whole genome data.</title>
        <authorList>
            <person name="Minardi D."/>
            <person name="Studholme D.J."/>
            <person name="van der Giezen M."/>
            <person name="Pretto T."/>
            <person name="Oidtmann B."/>
        </authorList>
    </citation>
    <scope>NUCLEOTIDE SEQUENCE [LARGE SCALE GENOMIC DNA]</scope>
    <source>
        <strain evidence="2 3">KB13</strain>
    </source>
</reference>
<accession>A0A9X8H660</accession>
<dbReference type="Proteomes" id="UP000275652">
    <property type="component" value="Unassembled WGS sequence"/>
</dbReference>
<evidence type="ECO:0000256" key="1">
    <source>
        <dbReference type="SAM" id="MobiDB-lite"/>
    </source>
</evidence>
<organism evidence="2 3">
    <name type="scientific">Aphanomyces astaci</name>
    <name type="common">Crayfish plague agent</name>
    <dbReference type="NCBI Taxonomy" id="112090"/>
    <lineage>
        <taxon>Eukaryota</taxon>
        <taxon>Sar</taxon>
        <taxon>Stramenopiles</taxon>
        <taxon>Oomycota</taxon>
        <taxon>Saprolegniomycetes</taxon>
        <taxon>Saprolegniales</taxon>
        <taxon>Verrucalvaceae</taxon>
        <taxon>Aphanomyces</taxon>
    </lineage>
</organism>
<feature type="non-terminal residue" evidence="2">
    <location>
        <position position="165"/>
    </location>
</feature>
<evidence type="ECO:0000313" key="2">
    <source>
        <dbReference type="EMBL" id="RLO02727.1"/>
    </source>
</evidence>
<dbReference type="AlphaFoldDB" id="A0A9X8H660"/>
<evidence type="ECO:0000313" key="3">
    <source>
        <dbReference type="Proteomes" id="UP000275652"/>
    </source>
</evidence>
<protein>
    <submittedName>
        <fullName evidence="2">Uncharacterized protein</fullName>
    </submittedName>
</protein>